<organism evidence="1">
    <name type="scientific">Anguilla anguilla</name>
    <name type="common">European freshwater eel</name>
    <name type="synonym">Muraena anguilla</name>
    <dbReference type="NCBI Taxonomy" id="7936"/>
    <lineage>
        <taxon>Eukaryota</taxon>
        <taxon>Metazoa</taxon>
        <taxon>Chordata</taxon>
        <taxon>Craniata</taxon>
        <taxon>Vertebrata</taxon>
        <taxon>Euteleostomi</taxon>
        <taxon>Actinopterygii</taxon>
        <taxon>Neopterygii</taxon>
        <taxon>Teleostei</taxon>
        <taxon>Anguilliformes</taxon>
        <taxon>Anguillidae</taxon>
        <taxon>Anguilla</taxon>
    </lineage>
</organism>
<sequence>MFNIHLVLLSFLAVLCHFHFNSVLFL</sequence>
<evidence type="ECO:0000313" key="1">
    <source>
        <dbReference type="EMBL" id="JAH41886.1"/>
    </source>
</evidence>
<proteinExistence type="predicted"/>
<reference evidence="1" key="1">
    <citation type="submission" date="2014-11" db="EMBL/GenBank/DDBJ databases">
        <authorList>
            <person name="Amaro Gonzalez C."/>
        </authorList>
    </citation>
    <scope>NUCLEOTIDE SEQUENCE</scope>
</reference>
<name>A0A0E9SKP9_ANGAN</name>
<dbReference type="AlphaFoldDB" id="A0A0E9SKP9"/>
<dbReference type="EMBL" id="GBXM01066691">
    <property type="protein sequence ID" value="JAH41886.1"/>
    <property type="molecule type" value="Transcribed_RNA"/>
</dbReference>
<reference evidence="1" key="2">
    <citation type="journal article" date="2015" name="Fish Shellfish Immunol.">
        <title>Early steps in the European eel (Anguilla anguilla)-Vibrio vulnificus interaction in the gills: Role of the RtxA13 toxin.</title>
        <authorList>
            <person name="Callol A."/>
            <person name="Pajuelo D."/>
            <person name="Ebbesson L."/>
            <person name="Teles M."/>
            <person name="MacKenzie S."/>
            <person name="Amaro C."/>
        </authorList>
    </citation>
    <scope>NUCLEOTIDE SEQUENCE</scope>
</reference>
<accession>A0A0E9SKP9</accession>
<protein>
    <submittedName>
        <fullName evidence="1">Uncharacterized protein</fullName>
    </submittedName>
</protein>